<dbReference type="InterPro" id="IPR013509">
    <property type="entry name" value="RNR_lsu_N"/>
</dbReference>
<evidence type="ECO:0000256" key="6">
    <source>
        <dbReference type="ARBA" id="ARBA00023002"/>
    </source>
</evidence>
<dbReference type="GO" id="GO:0004748">
    <property type="term" value="F:ribonucleoside-diphosphate reductase activity, thioredoxin disulfide as acceptor"/>
    <property type="evidence" value="ECO:0007669"/>
    <property type="project" value="UniProtKB-EC"/>
</dbReference>
<evidence type="ECO:0000256" key="2">
    <source>
        <dbReference type="ARBA" id="ARBA00012274"/>
    </source>
</evidence>
<dbReference type="RefSeq" id="YP_010077937.1">
    <property type="nucleotide sequence ID" value="NC_054952.1"/>
</dbReference>
<evidence type="ECO:0000256" key="7">
    <source>
        <dbReference type="ARBA" id="ARBA00023116"/>
    </source>
</evidence>
<accession>A0A0H4ITU8</accession>
<keyword evidence="7 9" id="KW-0215">Deoxyribonucleotide synthesis</keyword>
<proteinExistence type="inferred from homology"/>
<keyword evidence="12" id="KW-1185">Reference proteome</keyword>
<dbReference type="InterPro" id="IPR008926">
    <property type="entry name" value="RNR_R1-su_N"/>
</dbReference>
<reference evidence="11 12" key="1">
    <citation type="submission" date="2015-05" db="EMBL/GenBank/DDBJ databases">
        <authorList>
            <person name="Liu X."/>
            <person name="Tong Y."/>
            <person name="Huang Y."/>
            <person name="Fan H."/>
            <person name="An X."/>
            <person name="Mi Z."/>
            <person name="Zhang Z."/>
        </authorList>
    </citation>
    <scope>NUCLEOTIDE SEQUENCE [LARGE SCALE GENOMIC DNA]</scope>
</reference>
<evidence type="ECO:0000259" key="10">
    <source>
        <dbReference type="PROSITE" id="PS51161"/>
    </source>
</evidence>
<dbReference type="GO" id="GO:0005524">
    <property type="term" value="F:ATP binding"/>
    <property type="evidence" value="ECO:0007669"/>
    <property type="project" value="UniProtKB-UniRule"/>
</dbReference>
<dbReference type="Proteomes" id="UP000224291">
    <property type="component" value="Segment"/>
</dbReference>
<dbReference type="Pfam" id="PF02867">
    <property type="entry name" value="Ribonuc_red_lgC"/>
    <property type="match status" value="1"/>
</dbReference>
<evidence type="ECO:0000256" key="9">
    <source>
        <dbReference type="RuleBase" id="RU003410"/>
    </source>
</evidence>
<dbReference type="PANTHER" id="PTHR11573">
    <property type="entry name" value="RIBONUCLEOSIDE-DIPHOSPHATE REDUCTASE LARGE CHAIN"/>
    <property type="match status" value="1"/>
</dbReference>
<protein>
    <recommendedName>
        <fullName evidence="2 9">Ribonucleoside-diphosphate reductase</fullName>
        <ecNumber evidence="2 9">1.17.4.1</ecNumber>
    </recommendedName>
</protein>
<dbReference type="SUPFAM" id="SSF48168">
    <property type="entry name" value="R1 subunit of ribonucleotide reductase, N-terminal domain"/>
    <property type="match status" value="1"/>
</dbReference>
<dbReference type="PANTHER" id="PTHR11573:SF6">
    <property type="entry name" value="RIBONUCLEOSIDE-DIPHOSPHATE REDUCTASE LARGE SUBUNIT"/>
    <property type="match status" value="1"/>
</dbReference>
<feature type="domain" description="ATP-cone" evidence="10">
    <location>
        <begin position="5"/>
        <end position="97"/>
    </location>
</feature>
<dbReference type="PRINTS" id="PR01183">
    <property type="entry name" value="RIBORDTASEM1"/>
</dbReference>
<dbReference type="PROSITE" id="PS51161">
    <property type="entry name" value="ATP_CONE"/>
    <property type="match status" value="1"/>
</dbReference>
<dbReference type="InterPro" id="IPR000788">
    <property type="entry name" value="RNR_lg_C"/>
</dbReference>
<dbReference type="UniPathway" id="UPA00326"/>
<dbReference type="KEGG" id="vg:65066844"/>
<keyword evidence="6 9" id="KW-0560">Oxidoreductase</keyword>
<keyword evidence="4 8" id="KW-0547">Nucleotide-binding</keyword>
<sequence length="773" mass="88162">MVKQLYVTKRDGKKEPYSVEKIQRQIEYAVQGIQDVSQSMVEMSMDLELYDGITTEDLDQIAIRAAVNLIKAEHGDTNYQYVAGRLLNSSLRKRVYGQYQPPRLYEIVQRNVNAGMYTPELLEWFSEAEWDQMETFIDHSKDEQLSHSALSQLVDKYLIRNRDTKQMYETPQVRYIVAGAVEFHAEPTKRLEYIRDFYNQASNGLYSLPTPVLAGLGTRTKQFSSCVLIKIDDSLKSIYAGSEAMAFYAAKRAGIGMDFGSLRPAHAPIRGGEAVSSGPVPFVRKFMNDLGCVSQGDIRKSSATMTFPVWHYDFEDLIVLKNNQGTEETRARHLDYSVMTNNYLWNRYIRQEQMTLFNPDEVPDLYRAFYEDDGLFGKLYEKYEKDPTIKFKKTIGADVVFDAFVGERSDTGRIFSANQTNIQNQGPIKTWKHPIYLSNLCHEILIPTVGFESREDERGRIALCTLGSLNWGKIKKPEDLRPAARLLVRGLDNILNYQDFVTVQSKLANDDFRPLGIGVTGLAQWMAQRGFKYGDREALNEISRWMEYQTYYLTEASIELAEERGPCGKWKDTYYADGIFPHERRSKHVDEILDFKTELDWEPLRARVVVSGIRNALLGAIAPVESSSVVIESTSGIDMLTAHITIKESRGGVLVQVAPQYKKLKKNYQILQDQPDPVNFIKTSAAFAIWIDQSISTNTNYSPKWYPGGRVDRTVVTRNLIDGHRWGLKTWYYNITEKQAAKVTTQENQTSVADETEIAYTSGESEACPSCVL</sequence>
<gene>
    <name evidence="11" type="primary">nrdA</name>
</gene>
<comment type="similarity">
    <text evidence="1 9">Belongs to the ribonucleoside diphosphate reductase large chain family.</text>
</comment>
<dbReference type="Gene3D" id="3.20.70.20">
    <property type="match status" value="1"/>
</dbReference>
<dbReference type="InterPro" id="IPR005144">
    <property type="entry name" value="ATP-cone_dom"/>
</dbReference>
<keyword evidence="5 8" id="KW-0067">ATP-binding</keyword>
<dbReference type="EMBL" id="KR560069">
    <property type="protein sequence ID" value="AKO61744.1"/>
    <property type="molecule type" value="Genomic_DNA"/>
</dbReference>
<evidence type="ECO:0000313" key="11">
    <source>
        <dbReference type="EMBL" id="AKO61744.1"/>
    </source>
</evidence>
<dbReference type="NCBIfam" id="TIGR02506">
    <property type="entry name" value="NrdE_NrdA"/>
    <property type="match status" value="1"/>
</dbReference>
<dbReference type="Pfam" id="PF00317">
    <property type="entry name" value="Ribonuc_red_lgN"/>
    <property type="match status" value="1"/>
</dbReference>
<dbReference type="EC" id="1.17.4.1" evidence="2 9"/>
<evidence type="ECO:0000256" key="1">
    <source>
        <dbReference type="ARBA" id="ARBA00010406"/>
    </source>
</evidence>
<evidence type="ECO:0000256" key="5">
    <source>
        <dbReference type="ARBA" id="ARBA00022840"/>
    </source>
</evidence>
<name>A0A0H4ITU8_9CAUD</name>
<dbReference type="GeneID" id="65066844"/>
<comment type="catalytic activity">
    <reaction evidence="9">
        <text>a 2'-deoxyribonucleoside 5'-diphosphate + [thioredoxin]-disulfide + H2O = a ribonucleoside 5'-diphosphate + [thioredoxin]-dithiol</text>
        <dbReference type="Rhea" id="RHEA:23252"/>
        <dbReference type="Rhea" id="RHEA-COMP:10698"/>
        <dbReference type="Rhea" id="RHEA-COMP:10700"/>
        <dbReference type="ChEBI" id="CHEBI:15377"/>
        <dbReference type="ChEBI" id="CHEBI:29950"/>
        <dbReference type="ChEBI" id="CHEBI:50058"/>
        <dbReference type="ChEBI" id="CHEBI:57930"/>
        <dbReference type="ChEBI" id="CHEBI:73316"/>
        <dbReference type="EC" id="1.17.4.1"/>
    </reaction>
</comment>
<evidence type="ECO:0000256" key="3">
    <source>
        <dbReference type="ARBA" id="ARBA00022533"/>
    </source>
</evidence>
<keyword evidence="3" id="KW-0021">Allosteric enzyme</keyword>
<evidence type="ECO:0000256" key="8">
    <source>
        <dbReference type="PROSITE-ProRule" id="PRU00492"/>
    </source>
</evidence>
<evidence type="ECO:0000313" key="12">
    <source>
        <dbReference type="Proteomes" id="UP000224291"/>
    </source>
</evidence>
<evidence type="ECO:0000256" key="4">
    <source>
        <dbReference type="ARBA" id="ARBA00022741"/>
    </source>
</evidence>
<dbReference type="SUPFAM" id="SSF51998">
    <property type="entry name" value="PFL-like glycyl radical enzymes"/>
    <property type="match status" value="1"/>
</dbReference>
<organism evidence="11 12">
    <name type="scientific">Stenotrophomonas phage IME-SM1</name>
    <dbReference type="NCBI Taxonomy" id="1654717"/>
    <lineage>
        <taxon>Viruses</taxon>
        <taxon>Duplodnaviria</taxon>
        <taxon>Heunggongvirae</taxon>
        <taxon>Uroviricota</taxon>
        <taxon>Caudoviricetes</taxon>
        <taxon>Menderavirus</taxon>
        <taxon>Menderavirus IMESM1</taxon>
    </lineage>
</organism>
<dbReference type="GO" id="GO:0009263">
    <property type="term" value="P:deoxyribonucleotide biosynthetic process"/>
    <property type="evidence" value="ECO:0007669"/>
    <property type="project" value="UniProtKB-KW"/>
</dbReference>
<dbReference type="Pfam" id="PF03477">
    <property type="entry name" value="ATP-cone"/>
    <property type="match status" value="1"/>
</dbReference>
<dbReference type="InterPro" id="IPR013346">
    <property type="entry name" value="NrdE_NrdA_C"/>
</dbReference>
<dbReference type="InterPro" id="IPR039718">
    <property type="entry name" value="Rrm1"/>
</dbReference>
<comment type="function">
    <text evidence="9">Provides the precursors necessary for DNA synthesis. Catalyzes the biosynthesis of deoxyribonucleotides from the corresponding ribonucleotides.</text>
</comment>